<proteinExistence type="predicted"/>
<name>A0ABT2EQX3_9BACT</name>
<feature type="transmembrane region" description="Helical" evidence="1">
    <location>
        <begin position="18"/>
        <end position="37"/>
    </location>
</feature>
<keyword evidence="1" id="KW-0472">Membrane</keyword>
<evidence type="ECO:0000313" key="3">
    <source>
        <dbReference type="Proteomes" id="UP001204798"/>
    </source>
</evidence>
<keyword evidence="1" id="KW-1133">Transmembrane helix</keyword>
<evidence type="ECO:0000256" key="1">
    <source>
        <dbReference type="SAM" id="Phobius"/>
    </source>
</evidence>
<reference evidence="2 3" key="1">
    <citation type="submission" date="2022-08" db="EMBL/GenBank/DDBJ databases">
        <title>Bacterial and archaeal communities from various locations to study Microbial Dark Matter (Phase II).</title>
        <authorList>
            <person name="Stepanauskas R."/>
        </authorList>
    </citation>
    <scope>NUCLEOTIDE SEQUENCE [LARGE SCALE GENOMIC DNA]</scope>
    <source>
        <strain evidence="2 3">PD1</strain>
    </source>
</reference>
<dbReference type="Proteomes" id="UP001204798">
    <property type="component" value="Unassembled WGS sequence"/>
</dbReference>
<organism evidence="2 3">
    <name type="scientific">Candidatus Fervidibacter sacchari</name>
    <dbReference type="NCBI Taxonomy" id="1448929"/>
    <lineage>
        <taxon>Bacteria</taxon>
        <taxon>Candidatus Fervidibacterota</taxon>
        <taxon>Candidatus Fervidibacter</taxon>
    </lineage>
</organism>
<sequence>MQPELMRELVTIEIFEVWLRWLTVVGVIGSIVGGLLWAKRQSHPRRWQLGFLTGALIAMLFPLLYALWRFYLWRIRIDLERDFVGLHRVDVLVGNLVIFAVAGAIVGVIARFYANWLKRQFAKEEREA</sequence>
<keyword evidence="3" id="KW-1185">Reference proteome</keyword>
<comment type="caution">
    <text evidence="2">The sequence shown here is derived from an EMBL/GenBank/DDBJ whole genome shotgun (WGS) entry which is preliminary data.</text>
</comment>
<accession>A0ABT2EQX3</accession>
<evidence type="ECO:0000313" key="2">
    <source>
        <dbReference type="EMBL" id="MCS3920064.1"/>
    </source>
</evidence>
<keyword evidence="1" id="KW-0812">Transmembrane</keyword>
<gene>
    <name evidence="2" type="ORF">M2350_002481</name>
</gene>
<protein>
    <submittedName>
        <fullName evidence="2">Membrane protein YeaQ/YmgE (Transglycosylase-associated protein family)</fullName>
    </submittedName>
</protein>
<dbReference type="RefSeq" id="WP_259097406.1">
    <property type="nucleotide sequence ID" value="NZ_CP130454.1"/>
</dbReference>
<feature type="transmembrane region" description="Helical" evidence="1">
    <location>
        <begin position="49"/>
        <end position="71"/>
    </location>
</feature>
<dbReference type="EMBL" id="JANUCP010000004">
    <property type="protein sequence ID" value="MCS3920064.1"/>
    <property type="molecule type" value="Genomic_DNA"/>
</dbReference>
<feature type="transmembrane region" description="Helical" evidence="1">
    <location>
        <begin position="91"/>
        <end position="114"/>
    </location>
</feature>